<evidence type="ECO:0000313" key="2">
    <source>
        <dbReference type="EMBL" id="GFY67180.1"/>
    </source>
</evidence>
<dbReference type="EMBL" id="BMAV01016448">
    <property type="protein sequence ID" value="GFY67180.1"/>
    <property type="molecule type" value="Genomic_DNA"/>
</dbReference>
<keyword evidence="3" id="KW-1185">Reference proteome</keyword>
<accession>A0A8X6Y6U6</accession>
<feature type="compositionally biased region" description="Low complexity" evidence="1">
    <location>
        <begin position="14"/>
        <end position="24"/>
    </location>
</feature>
<proteinExistence type="predicted"/>
<protein>
    <submittedName>
        <fullName evidence="2">Uncharacterized protein</fullName>
    </submittedName>
</protein>
<sequence>MDSSFVKSEHSFKSRSSISSRSVRGTNPTTPESDCARQRNAMAKLKQYEVLIEGYKKFLAYQKTINDESGFASETMRNLKATEEAKDLLVSELWTMPP</sequence>
<comment type="caution">
    <text evidence="2">The sequence shown here is derived from an EMBL/GenBank/DDBJ whole genome shotgun (WGS) entry which is preliminary data.</text>
</comment>
<name>A0A8X6Y6U6_9ARAC</name>
<feature type="region of interest" description="Disordered" evidence="1">
    <location>
        <begin position="1"/>
        <end position="38"/>
    </location>
</feature>
<reference evidence="2" key="1">
    <citation type="submission" date="2020-08" db="EMBL/GenBank/DDBJ databases">
        <title>Multicomponent nature underlies the extraordinary mechanical properties of spider dragline silk.</title>
        <authorList>
            <person name="Kono N."/>
            <person name="Nakamura H."/>
            <person name="Mori M."/>
            <person name="Yoshida Y."/>
            <person name="Ohtoshi R."/>
            <person name="Malay A.D."/>
            <person name="Moran D.A.P."/>
            <person name="Tomita M."/>
            <person name="Numata K."/>
            <person name="Arakawa K."/>
        </authorList>
    </citation>
    <scope>NUCLEOTIDE SEQUENCE</scope>
</reference>
<evidence type="ECO:0000313" key="3">
    <source>
        <dbReference type="Proteomes" id="UP000886998"/>
    </source>
</evidence>
<evidence type="ECO:0000256" key="1">
    <source>
        <dbReference type="SAM" id="MobiDB-lite"/>
    </source>
</evidence>
<gene>
    <name evidence="2" type="ORF">TNIN_145821</name>
</gene>
<dbReference type="Proteomes" id="UP000886998">
    <property type="component" value="Unassembled WGS sequence"/>
</dbReference>
<dbReference type="AlphaFoldDB" id="A0A8X6Y6U6"/>
<organism evidence="2 3">
    <name type="scientific">Trichonephila inaurata madagascariensis</name>
    <dbReference type="NCBI Taxonomy" id="2747483"/>
    <lineage>
        <taxon>Eukaryota</taxon>
        <taxon>Metazoa</taxon>
        <taxon>Ecdysozoa</taxon>
        <taxon>Arthropoda</taxon>
        <taxon>Chelicerata</taxon>
        <taxon>Arachnida</taxon>
        <taxon>Araneae</taxon>
        <taxon>Araneomorphae</taxon>
        <taxon>Entelegynae</taxon>
        <taxon>Araneoidea</taxon>
        <taxon>Nephilidae</taxon>
        <taxon>Trichonephila</taxon>
        <taxon>Trichonephila inaurata</taxon>
    </lineage>
</organism>